<dbReference type="PATRIC" id="fig|457403.8.peg.249"/>
<feature type="chain" id="PRO_5003357343" description="Outer membrane protein beta-barrel domain-containing protein" evidence="2">
    <location>
        <begin position="19"/>
        <end position="217"/>
    </location>
</feature>
<feature type="domain" description="Outer membrane protein beta-barrel" evidence="3">
    <location>
        <begin position="10"/>
        <end position="215"/>
    </location>
</feature>
<evidence type="ECO:0000313" key="5">
    <source>
        <dbReference type="Proteomes" id="UP000004160"/>
    </source>
</evidence>
<dbReference type="SUPFAM" id="SSF56925">
    <property type="entry name" value="OMPA-like"/>
    <property type="match status" value="1"/>
</dbReference>
<name>F7KXC9_9FUSO</name>
<organism evidence="4 5">
    <name type="scientific">Fusobacterium animalis 11_3_2</name>
    <dbReference type="NCBI Taxonomy" id="457403"/>
    <lineage>
        <taxon>Bacteria</taxon>
        <taxon>Fusobacteriati</taxon>
        <taxon>Fusobacteriota</taxon>
        <taxon>Fusobacteriia</taxon>
        <taxon>Fusobacteriales</taxon>
        <taxon>Fusobacteriaceae</taxon>
        <taxon>Fusobacterium</taxon>
    </lineage>
</organism>
<evidence type="ECO:0000259" key="3">
    <source>
        <dbReference type="Pfam" id="PF13505"/>
    </source>
</evidence>
<proteinExistence type="predicted"/>
<keyword evidence="1 2" id="KW-0732">Signal</keyword>
<sequence length="217" mass="24245">MKKILLGLLVLSSAISFANQGINVYGKFGVDVVSRFSKISDEGDTLVKAKGKVAPAIFLEATKNLTPDFEAGLGVGYIWRGKENFEFEDSDGKTTGKFPRYDSVPLYLTGKYNFNIDSEVKPYVKADLGYSFNKAKKLTGTDFDKMDNTTEDFSGKLKFKNGLYASVGVGLEYRNFVTELAYVHTTAKIKWDDEDGSDTERYNNNALRLTVGYKFNF</sequence>
<dbReference type="Proteomes" id="UP000004160">
    <property type="component" value="Unassembled WGS sequence"/>
</dbReference>
<dbReference type="AlphaFoldDB" id="F7KXC9"/>
<evidence type="ECO:0000313" key="4">
    <source>
        <dbReference type="EMBL" id="EGN63912.1"/>
    </source>
</evidence>
<keyword evidence="5" id="KW-1185">Reference proteome</keyword>
<dbReference type="InterPro" id="IPR027385">
    <property type="entry name" value="Beta-barrel_OMP"/>
</dbReference>
<accession>F7KXC9</accession>
<dbReference type="Pfam" id="PF13505">
    <property type="entry name" value="OMP_b-brl"/>
    <property type="match status" value="1"/>
</dbReference>
<comment type="caution">
    <text evidence="4">The sequence shown here is derived from an EMBL/GenBank/DDBJ whole genome shotgun (WGS) entry which is preliminary data.</text>
</comment>
<evidence type="ECO:0000256" key="1">
    <source>
        <dbReference type="ARBA" id="ARBA00022729"/>
    </source>
</evidence>
<dbReference type="HOGENOM" id="CLU_092722_1_0_0"/>
<dbReference type="InterPro" id="IPR011250">
    <property type="entry name" value="OMP/PagP_B-barrel"/>
</dbReference>
<dbReference type="EMBL" id="ACUO01000006">
    <property type="protein sequence ID" value="EGN63912.1"/>
    <property type="molecule type" value="Genomic_DNA"/>
</dbReference>
<protein>
    <recommendedName>
        <fullName evidence="3">Outer membrane protein beta-barrel domain-containing protein</fullName>
    </recommendedName>
</protein>
<dbReference type="Gene3D" id="2.40.160.20">
    <property type="match status" value="1"/>
</dbReference>
<evidence type="ECO:0000256" key="2">
    <source>
        <dbReference type="SAM" id="SignalP"/>
    </source>
</evidence>
<dbReference type="RefSeq" id="WP_008691669.1">
    <property type="nucleotide sequence ID" value="NZ_GL945391.1"/>
</dbReference>
<gene>
    <name evidence="4" type="ORF">HMPREF0401_00250</name>
</gene>
<feature type="signal peptide" evidence="2">
    <location>
        <begin position="1"/>
        <end position="18"/>
    </location>
</feature>
<reference evidence="4" key="1">
    <citation type="submission" date="2011-05" db="EMBL/GenBank/DDBJ databases">
        <title>The Genome Sequence of Fusobacterium sp. 11_3_2.</title>
        <authorList>
            <consortium name="The Broad Institute Genome Sequencing Platform"/>
            <person name="Earl A."/>
            <person name="Ward D."/>
            <person name="Feldgarden M."/>
            <person name="Gevers D."/>
            <person name="Sibley C.D."/>
            <person name="White A.P."/>
            <person name="Crowley S."/>
            <person name="Surette M."/>
            <person name="Strauss J.C."/>
            <person name="Ambrose C.E."/>
            <person name="Allen-Vercoe E."/>
            <person name="Young S.K."/>
            <person name="Zeng Q."/>
            <person name="Gargeya S."/>
            <person name="Fitzgerald M."/>
            <person name="Haas B."/>
            <person name="Abouelleil A."/>
            <person name="Alvarado L."/>
            <person name="Arachchi H.M."/>
            <person name="Berlin A."/>
            <person name="Brown A."/>
            <person name="Chapman S.B."/>
            <person name="Chen Z."/>
            <person name="Dunbar C."/>
            <person name="Freedman E."/>
            <person name="Gearin G."/>
            <person name="Gellesch M."/>
            <person name="Goldberg J."/>
            <person name="Griggs A."/>
            <person name="Gujja S."/>
            <person name="Heiman D."/>
            <person name="Howarth C."/>
            <person name="Larson L."/>
            <person name="Lui A."/>
            <person name="MacDonald P.J.P."/>
            <person name="Mehta T."/>
            <person name="Montmayeur A."/>
            <person name="Murphy C."/>
            <person name="Neiman D."/>
            <person name="Pearson M."/>
            <person name="Priest M."/>
            <person name="Roberts A."/>
            <person name="Saif S."/>
            <person name="Shea T."/>
            <person name="Shenoy N."/>
            <person name="Sisk P."/>
            <person name="Stolte C."/>
            <person name="Sykes S."/>
            <person name="Wortman J."/>
            <person name="Nusbaum C."/>
            <person name="Birren B."/>
        </authorList>
    </citation>
    <scope>NUCLEOTIDE SEQUENCE [LARGE SCALE GENOMIC DNA]</scope>
    <source>
        <strain evidence="4">11_3_2</strain>
    </source>
</reference>